<accession>X0XSQ5</accession>
<sequence>MKKEELEQLNDEQEMLEFFERYHKSEVDMSKMKILHALHDLKDGIGLHPE</sequence>
<gene>
    <name evidence="1" type="ORF">S01H1_74997</name>
</gene>
<dbReference type="AlphaFoldDB" id="X0XSQ5"/>
<evidence type="ECO:0000313" key="1">
    <source>
        <dbReference type="EMBL" id="GAG46280.1"/>
    </source>
</evidence>
<protein>
    <submittedName>
        <fullName evidence="1">Uncharacterized protein</fullName>
    </submittedName>
</protein>
<name>X0XSQ5_9ZZZZ</name>
<comment type="caution">
    <text evidence="1">The sequence shown here is derived from an EMBL/GenBank/DDBJ whole genome shotgun (WGS) entry which is preliminary data.</text>
</comment>
<reference evidence="1" key="1">
    <citation type="journal article" date="2014" name="Front. Microbiol.">
        <title>High frequency of phylogenetically diverse reductive dehalogenase-homologous genes in deep subseafloor sedimentary metagenomes.</title>
        <authorList>
            <person name="Kawai M."/>
            <person name="Futagami T."/>
            <person name="Toyoda A."/>
            <person name="Takaki Y."/>
            <person name="Nishi S."/>
            <person name="Hori S."/>
            <person name="Arai W."/>
            <person name="Tsubouchi T."/>
            <person name="Morono Y."/>
            <person name="Uchiyama I."/>
            <person name="Ito T."/>
            <person name="Fujiyama A."/>
            <person name="Inagaki F."/>
            <person name="Takami H."/>
        </authorList>
    </citation>
    <scope>NUCLEOTIDE SEQUENCE</scope>
    <source>
        <strain evidence="1">Expedition CK06-06</strain>
    </source>
</reference>
<organism evidence="1">
    <name type="scientific">marine sediment metagenome</name>
    <dbReference type="NCBI Taxonomy" id="412755"/>
    <lineage>
        <taxon>unclassified sequences</taxon>
        <taxon>metagenomes</taxon>
        <taxon>ecological metagenomes</taxon>
    </lineage>
</organism>
<dbReference type="EMBL" id="BARS01050210">
    <property type="protein sequence ID" value="GAG46280.1"/>
    <property type="molecule type" value="Genomic_DNA"/>
</dbReference>
<proteinExistence type="predicted"/>